<dbReference type="eggNOG" id="COG1116">
    <property type="taxonomic scope" value="Bacteria"/>
</dbReference>
<accession>E1IFP9</accession>
<dbReference type="CDD" id="cd03293">
    <property type="entry name" value="ABC_NrtD_SsuB_transporters"/>
    <property type="match status" value="1"/>
</dbReference>
<keyword evidence="3" id="KW-0067">ATP-binding</keyword>
<evidence type="ECO:0000256" key="3">
    <source>
        <dbReference type="ARBA" id="ARBA00022840"/>
    </source>
</evidence>
<evidence type="ECO:0000256" key="1">
    <source>
        <dbReference type="ARBA" id="ARBA00022448"/>
    </source>
</evidence>
<dbReference type="AlphaFoldDB" id="E1IFP9"/>
<dbReference type="PANTHER" id="PTHR42788:SF13">
    <property type="entry name" value="ALIPHATIC SULFONATES IMPORT ATP-BINDING PROTEIN SSUB"/>
    <property type="match status" value="1"/>
</dbReference>
<keyword evidence="6" id="KW-1185">Reference proteome</keyword>
<evidence type="ECO:0000313" key="6">
    <source>
        <dbReference type="Proteomes" id="UP000054010"/>
    </source>
</evidence>
<organism evidence="5 6">
    <name type="scientific">Oscillochloris trichoides DG-6</name>
    <dbReference type="NCBI Taxonomy" id="765420"/>
    <lineage>
        <taxon>Bacteria</taxon>
        <taxon>Bacillati</taxon>
        <taxon>Chloroflexota</taxon>
        <taxon>Chloroflexia</taxon>
        <taxon>Chloroflexales</taxon>
        <taxon>Chloroflexineae</taxon>
        <taxon>Oscillochloridaceae</taxon>
        <taxon>Oscillochloris</taxon>
    </lineage>
</organism>
<dbReference type="Proteomes" id="UP000054010">
    <property type="component" value="Unassembled WGS sequence"/>
</dbReference>
<dbReference type="SUPFAM" id="SSF52540">
    <property type="entry name" value="P-loop containing nucleoside triphosphate hydrolases"/>
    <property type="match status" value="1"/>
</dbReference>
<evidence type="ECO:0000256" key="2">
    <source>
        <dbReference type="ARBA" id="ARBA00022741"/>
    </source>
</evidence>
<dbReference type="InterPro" id="IPR027417">
    <property type="entry name" value="P-loop_NTPase"/>
</dbReference>
<gene>
    <name evidence="5" type="ORF">OSCT_2150</name>
</gene>
<dbReference type="PANTHER" id="PTHR42788">
    <property type="entry name" value="TAURINE IMPORT ATP-BINDING PROTEIN-RELATED"/>
    <property type="match status" value="1"/>
</dbReference>
<comment type="caution">
    <text evidence="5">The sequence shown here is derived from an EMBL/GenBank/DDBJ whole genome shotgun (WGS) entry which is preliminary data.</text>
</comment>
<dbReference type="InterPro" id="IPR003439">
    <property type="entry name" value="ABC_transporter-like_ATP-bd"/>
</dbReference>
<dbReference type="InterPro" id="IPR003593">
    <property type="entry name" value="AAA+_ATPase"/>
</dbReference>
<dbReference type="EMBL" id="ADVR01000093">
    <property type="protein sequence ID" value="EFO79995.1"/>
    <property type="molecule type" value="Genomic_DNA"/>
</dbReference>
<dbReference type="SMART" id="SM00382">
    <property type="entry name" value="AAA"/>
    <property type="match status" value="1"/>
</dbReference>
<keyword evidence="2" id="KW-0547">Nucleotide-binding</keyword>
<sequence>MTTSLPPAGLSVRHLHKIYPPDIVALYDVNLELPLGEFTAIIGPSGCGKTTLLKIAAGIETYQQGAVAFAGEAIAGNPSWKRSVIYQDVRLFPWLSAQANIAFALESKGIPKAEAQQQAREWIVRQGLEAYADAYPAELSGGTRQKIGVCRVLASQPDLVLCDEPFSALDWNARESLQHDLLHYWYEQRKSVLFVTHNVEEAVYLAQRVVLMSARPGVIKEIVDVPLPDERWTVRRDSPQLLDIARYVNNHIADEVRKAQLLEQELGY</sequence>
<dbReference type="PROSITE" id="PS50893">
    <property type="entry name" value="ABC_TRANSPORTER_2"/>
    <property type="match status" value="1"/>
</dbReference>
<dbReference type="OrthoDB" id="9784450at2"/>
<keyword evidence="1" id="KW-0813">Transport</keyword>
<dbReference type="Pfam" id="PF00005">
    <property type="entry name" value="ABC_tran"/>
    <property type="match status" value="1"/>
</dbReference>
<protein>
    <submittedName>
        <fullName evidence="5">ABC transporter-related protein</fullName>
    </submittedName>
</protein>
<feature type="domain" description="ABC transporter" evidence="4">
    <location>
        <begin position="10"/>
        <end position="235"/>
    </location>
</feature>
<evidence type="ECO:0000313" key="5">
    <source>
        <dbReference type="EMBL" id="EFO79995.1"/>
    </source>
</evidence>
<proteinExistence type="predicted"/>
<dbReference type="HOGENOM" id="CLU_000604_1_22_0"/>
<dbReference type="STRING" id="765420.OSCT_2150"/>
<name>E1IFP9_9CHLR</name>
<evidence type="ECO:0000259" key="4">
    <source>
        <dbReference type="PROSITE" id="PS50893"/>
    </source>
</evidence>
<reference evidence="5 6" key="1">
    <citation type="journal article" date="2011" name="J. Bacteriol.">
        <title>Draft genome sequence of the anoxygenic filamentous phototrophic bacterium Oscillochloris trichoides subsp. DG-6.</title>
        <authorList>
            <person name="Kuznetsov B.B."/>
            <person name="Ivanovsky R.N."/>
            <person name="Keppen O.I."/>
            <person name="Sukhacheva M.V."/>
            <person name="Bumazhkin B.K."/>
            <person name="Patutina E.O."/>
            <person name="Beletsky A.V."/>
            <person name="Mardanov A.V."/>
            <person name="Baslerov R.V."/>
            <person name="Panteleeva A.N."/>
            <person name="Kolganova T.V."/>
            <person name="Ravin N.V."/>
            <person name="Skryabin K.G."/>
        </authorList>
    </citation>
    <scope>NUCLEOTIDE SEQUENCE [LARGE SCALE GENOMIC DNA]</scope>
    <source>
        <strain evidence="5 6">DG-6</strain>
    </source>
</reference>
<dbReference type="GO" id="GO:0005524">
    <property type="term" value="F:ATP binding"/>
    <property type="evidence" value="ECO:0007669"/>
    <property type="project" value="UniProtKB-KW"/>
</dbReference>
<dbReference type="GO" id="GO:0016887">
    <property type="term" value="F:ATP hydrolysis activity"/>
    <property type="evidence" value="ECO:0007669"/>
    <property type="project" value="InterPro"/>
</dbReference>
<dbReference type="Gene3D" id="3.40.50.300">
    <property type="entry name" value="P-loop containing nucleotide triphosphate hydrolases"/>
    <property type="match status" value="1"/>
</dbReference>
<dbReference type="InterPro" id="IPR050166">
    <property type="entry name" value="ABC_transporter_ATP-bind"/>
</dbReference>